<keyword evidence="1" id="KW-0812">Transmembrane</keyword>
<dbReference type="RefSeq" id="XP_020036071.1">
    <property type="nucleotide sequence ID" value="XM_020180482.1"/>
</dbReference>
<dbReference type="KEGG" id="ccan:109697099"/>
<dbReference type="Pfam" id="PF15121">
    <property type="entry name" value="TMEM71"/>
    <property type="match status" value="1"/>
</dbReference>
<dbReference type="InterPro" id="IPR027975">
    <property type="entry name" value="TMEM71"/>
</dbReference>
<sequence length="272" mass="30424">MLESHPPTCIFPSFDFLDGDISFECCTIDPLTGCHCACRRSPRLLTNGYYIWTEDSFLCGGDGNISLNPSQTSVMYKENLVRIFRKKKRIRRSFSSLFNLSTSKSWLDGSIFGDISSSPNEDIWLEGVRRLDTNHSDENRGDFDSPLPDDSKLAKTISESVEASFSGHILAQPPMKLSQDSSLQSSKRAPKHFRENILDHSKTSPLREASFQTVLLITCFIISACARWFTGGAVANVFTCALILTIVYIVRSLFHSLASYFKTTACAQFAKI</sequence>
<dbReference type="PANTHER" id="PTHR35255:SF1">
    <property type="entry name" value="TRANSMEMBRANE PROTEIN 71"/>
    <property type="match status" value="1"/>
</dbReference>
<reference evidence="1" key="1">
    <citation type="submission" date="2025-08" db="UniProtKB">
        <authorList>
            <consortium name="RefSeq"/>
        </authorList>
    </citation>
    <scope>IDENTIFICATION</scope>
    <source>
        <tissue evidence="1">Leukocyte</tissue>
    </source>
</reference>
<organism evidence="1">
    <name type="scientific">Castor canadensis</name>
    <name type="common">American beaver</name>
    <dbReference type="NCBI Taxonomy" id="51338"/>
    <lineage>
        <taxon>Eukaryota</taxon>
        <taxon>Metazoa</taxon>
        <taxon>Chordata</taxon>
        <taxon>Craniata</taxon>
        <taxon>Vertebrata</taxon>
        <taxon>Euteleostomi</taxon>
        <taxon>Mammalia</taxon>
        <taxon>Eutheria</taxon>
        <taxon>Euarchontoglires</taxon>
        <taxon>Glires</taxon>
        <taxon>Rodentia</taxon>
        <taxon>Castorimorpha</taxon>
        <taxon>Castoridae</taxon>
        <taxon>Castor</taxon>
    </lineage>
</organism>
<dbReference type="CTD" id="137835"/>
<proteinExistence type="predicted"/>
<evidence type="ECO:0000313" key="1">
    <source>
        <dbReference type="RefSeq" id="XP_020036071.1"/>
    </source>
</evidence>
<name>A0A8B7VVV8_CASCN</name>
<protein>
    <submittedName>
        <fullName evidence="1">Transmembrane protein 71 isoform X1</fullName>
    </submittedName>
</protein>
<dbReference type="OrthoDB" id="8961338at2759"/>
<gene>
    <name evidence="1" type="primary">Tmem71</name>
</gene>
<keyword evidence="1" id="KW-0472">Membrane</keyword>
<dbReference type="PANTHER" id="PTHR35255">
    <property type="entry name" value="TRANSMEMBRANE PROTEIN 71"/>
    <property type="match status" value="1"/>
</dbReference>
<accession>A0A8B7VVV8</accession>